<evidence type="ECO:0000256" key="1">
    <source>
        <dbReference type="SAM" id="MobiDB-lite"/>
    </source>
</evidence>
<sequence>MNETAVAKLATKASQWRKIGTRGRRRKVGKALKLRITSFAGNSERQSFVRCTVILCSLTLPISRDLPISGSVSVVASHAKTTCFGRGCAPRSTARRAFHQLKTFLNPRSTLTLPMPSGYDRPWSTAWEYIRSTEGTARAEGRRTEEDAAVRGDCPNERRRPADARPTTPLGP</sequence>
<dbReference type="Proteomes" id="UP000299102">
    <property type="component" value="Unassembled WGS sequence"/>
</dbReference>
<gene>
    <name evidence="2" type="ORF">EVAR_17094_1</name>
</gene>
<comment type="caution">
    <text evidence="2">The sequence shown here is derived from an EMBL/GenBank/DDBJ whole genome shotgun (WGS) entry which is preliminary data.</text>
</comment>
<feature type="region of interest" description="Disordered" evidence="1">
    <location>
        <begin position="135"/>
        <end position="172"/>
    </location>
</feature>
<evidence type="ECO:0000313" key="2">
    <source>
        <dbReference type="EMBL" id="GBP33766.1"/>
    </source>
</evidence>
<name>A0A4C1V5W7_EUMVA</name>
<dbReference type="EMBL" id="BGZK01000278">
    <property type="protein sequence ID" value="GBP33766.1"/>
    <property type="molecule type" value="Genomic_DNA"/>
</dbReference>
<keyword evidence="3" id="KW-1185">Reference proteome</keyword>
<protein>
    <submittedName>
        <fullName evidence="2">Uncharacterized protein</fullName>
    </submittedName>
</protein>
<proteinExistence type="predicted"/>
<feature type="compositionally biased region" description="Basic and acidic residues" evidence="1">
    <location>
        <begin position="137"/>
        <end position="163"/>
    </location>
</feature>
<dbReference type="OrthoDB" id="10054259at2759"/>
<accession>A0A4C1V5W7</accession>
<dbReference type="AlphaFoldDB" id="A0A4C1V5W7"/>
<organism evidence="2 3">
    <name type="scientific">Eumeta variegata</name>
    <name type="common">Bagworm moth</name>
    <name type="synonym">Eumeta japonica</name>
    <dbReference type="NCBI Taxonomy" id="151549"/>
    <lineage>
        <taxon>Eukaryota</taxon>
        <taxon>Metazoa</taxon>
        <taxon>Ecdysozoa</taxon>
        <taxon>Arthropoda</taxon>
        <taxon>Hexapoda</taxon>
        <taxon>Insecta</taxon>
        <taxon>Pterygota</taxon>
        <taxon>Neoptera</taxon>
        <taxon>Endopterygota</taxon>
        <taxon>Lepidoptera</taxon>
        <taxon>Glossata</taxon>
        <taxon>Ditrysia</taxon>
        <taxon>Tineoidea</taxon>
        <taxon>Psychidae</taxon>
        <taxon>Oiketicinae</taxon>
        <taxon>Eumeta</taxon>
    </lineage>
</organism>
<reference evidence="2 3" key="1">
    <citation type="journal article" date="2019" name="Commun. Biol.">
        <title>The bagworm genome reveals a unique fibroin gene that provides high tensile strength.</title>
        <authorList>
            <person name="Kono N."/>
            <person name="Nakamura H."/>
            <person name="Ohtoshi R."/>
            <person name="Tomita M."/>
            <person name="Numata K."/>
            <person name="Arakawa K."/>
        </authorList>
    </citation>
    <scope>NUCLEOTIDE SEQUENCE [LARGE SCALE GENOMIC DNA]</scope>
</reference>
<evidence type="ECO:0000313" key="3">
    <source>
        <dbReference type="Proteomes" id="UP000299102"/>
    </source>
</evidence>